<comment type="caution">
    <text evidence="4">The sequence shown here is derived from an EMBL/GenBank/DDBJ whole genome shotgun (WGS) entry which is preliminary data.</text>
</comment>
<dbReference type="OrthoDB" id="9547406at2759"/>
<dbReference type="PROSITE" id="PS51183">
    <property type="entry name" value="JMJN"/>
    <property type="match status" value="1"/>
</dbReference>
<dbReference type="GO" id="GO:0005634">
    <property type="term" value="C:nucleus"/>
    <property type="evidence" value="ECO:0007669"/>
    <property type="project" value="TreeGrafter"/>
</dbReference>
<feature type="compositionally biased region" description="Polar residues" evidence="1">
    <location>
        <begin position="479"/>
        <end position="494"/>
    </location>
</feature>
<evidence type="ECO:0000259" key="3">
    <source>
        <dbReference type="PROSITE" id="PS51184"/>
    </source>
</evidence>
<feature type="domain" description="JmjC" evidence="3">
    <location>
        <begin position="251"/>
        <end position="413"/>
    </location>
</feature>
<dbReference type="PANTHER" id="PTHR10694:SF7">
    <property type="entry name" value="[HISTONE H3]-TRIMETHYL-L-LYSINE(9) DEMETHYLASE"/>
    <property type="match status" value="1"/>
</dbReference>
<dbReference type="SMART" id="SM00545">
    <property type="entry name" value="JmjN"/>
    <property type="match status" value="1"/>
</dbReference>
<evidence type="ECO:0000313" key="5">
    <source>
        <dbReference type="Proteomes" id="UP000646827"/>
    </source>
</evidence>
<dbReference type="GO" id="GO:0000785">
    <property type="term" value="C:chromatin"/>
    <property type="evidence" value="ECO:0007669"/>
    <property type="project" value="TreeGrafter"/>
</dbReference>
<dbReference type="InterPro" id="IPR003347">
    <property type="entry name" value="JmjC_dom"/>
</dbReference>
<feature type="domain" description="JmjN" evidence="2">
    <location>
        <begin position="18"/>
        <end position="59"/>
    </location>
</feature>
<evidence type="ECO:0000259" key="2">
    <source>
        <dbReference type="PROSITE" id="PS51183"/>
    </source>
</evidence>
<feature type="region of interest" description="Disordered" evidence="1">
    <location>
        <begin position="111"/>
        <end position="171"/>
    </location>
</feature>
<reference evidence="4 5" key="1">
    <citation type="submission" date="2020-12" db="EMBL/GenBank/DDBJ databases">
        <title>Metabolic potential, ecology and presence of endohyphal bacteria is reflected in genomic diversity of Mucoromycotina.</title>
        <authorList>
            <person name="Muszewska A."/>
            <person name="Okrasinska A."/>
            <person name="Steczkiewicz K."/>
            <person name="Drgas O."/>
            <person name="Orlowska M."/>
            <person name="Perlinska-Lenart U."/>
            <person name="Aleksandrzak-Piekarczyk T."/>
            <person name="Szatraj K."/>
            <person name="Zielenkiewicz U."/>
            <person name="Pilsyk S."/>
            <person name="Malc E."/>
            <person name="Mieczkowski P."/>
            <person name="Kruszewska J.S."/>
            <person name="Biernat P."/>
            <person name="Pawlowska J."/>
        </authorList>
    </citation>
    <scope>NUCLEOTIDE SEQUENCE [LARGE SCALE GENOMIC DNA]</scope>
    <source>
        <strain evidence="4 5">CBS 142.35</strain>
    </source>
</reference>
<evidence type="ECO:0000256" key="1">
    <source>
        <dbReference type="SAM" id="MobiDB-lite"/>
    </source>
</evidence>
<gene>
    <name evidence="4" type="ORF">INT45_006179</name>
</gene>
<dbReference type="Gene3D" id="2.60.120.650">
    <property type="entry name" value="Cupin"/>
    <property type="match status" value="1"/>
</dbReference>
<accession>A0A8H7VEM7</accession>
<dbReference type="SUPFAM" id="SSF51197">
    <property type="entry name" value="Clavaminate synthase-like"/>
    <property type="match status" value="1"/>
</dbReference>
<dbReference type="SMART" id="SM00558">
    <property type="entry name" value="JmjC"/>
    <property type="match status" value="1"/>
</dbReference>
<feature type="region of interest" description="Disordered" evidence="1">
    <location>
        <begin position="427"/>
        <end position="515"/>
    </location>
</feature>
<dbReference type="GO" id="GO:0051864">
    <property type="term" value="F:histone H3K36 demethylase activity"/>
    <property type="evidence" value="ECO:0007669"/>
    <property type="project" value="TreeGrafter"/>
</dbReference>
<dbReference type="GO" id="GO:0032454">
    <property type="term" value="F:histone H3K9 demethylase activity"/>
    <property type="evidence" value="ECO:0007669"/>
    <property type="project" value="TreeGrafter"/>
</dbReference>
<dbReference type="PANTHER" id="PTHR10694">
    <property type="entry name" value="LYSINE-SPECIFIC DEMETHYLASE"/>
    <property type="match status" value="1"/>
</dbReference>
<dbReference type="GO" id="GO:0010468">
    <property type="term" value="P:regulation of gene expression"/>
    <property type="evidence" value="ECO:0007669"/>
    <property type="project" value="TreeGrafter"/>
</dbReference>
<dbReference type="AlphaFoldDB" id="A0A8H7VEM7"/>
<feature type="compositionally biased region" description="Basic and acidic residues" evidence="1">
    <location>
        <begin position="144"/>
        <end position="154"/>
    </location>
</feature>
<proteinExistence type="predicted"/>
<dbReference type="Pfam" id="PF02373">
    <property type="entry name" value="JmjC"/>
    <property type="match status" value="1"/>
</dbReference>
<dbReference type="Pfam" id="PF02375">
    <property type="entry name" value="JmjN"/>
    <property type="match status" value="1"/>
</dbReference>
<evidence type="ECO:0000313" key="4">
    <source>
        <dbReference type="EMBL" id="KAG2217670.1"/>
    </source>
</evidence>
<sequence>MDLIEPAEYYDQANGGQIPVFRPTMEQFKDFKSFMEAIDPYGRHSGIVKVIPPREWKDKLPDTKHRLERIRVRNPIIQHIMGSRGMYTQTNVEKRRPYTIAQWYKLCEQSEHQPPNIGCDRTTRPIVTPNRKRDKVGNNNNEVEQQKQRQKQEQQKPPSANTRSKSAAAAAAAAAATTATISPSKNKRQILSDEIALAQSDTAVPLQQDLQCSNPEKYTVDYCKELERNYWRNLTFTQPMYGADMAGTLFDNSVRAWNVNSLDNMLNRLDVSVPGVNEPYLYFGMWKATFAWHVEDMDLYSINYLHFGAPKQWYAIPTTHTKKFESVMQNIFPQEYKECPEFLRHKTFIVSPKLLANHSIPVHRCVQHEGEFMITFPFGYHAGYNLGLNCAESVNFALDSWIEIGKRAKACSCISDSVMIDVSVFDKNNNKEEEEQEKENDNNNNNNNSDKDENITTSTTHSPSKSSVKKQQQQKRSSMTTHTIQTEQTVSKRPSPTDDDIVDTTSKPKKQKTNT</sequence>
<dbReference type="EMBL" id="JAEPRB010000281">
    <property type="protein sequence ID" value="KAG2217670.1"/>
    <property type="molecule type" value="Genomic_DNA"/>
</dbReference>
<dbReference type="PROSITE" id="PS51184">
    <property type="entry name" value="JMJC"/>
    <property type="match status" value="1"/>
</dbReference>
<organism evidence="4 5">
    <name type="scientific">Circinella minor</name>
    <dbReference type="NCBI Taxonomy" id="1195481"/>
    <lineage>
        <taxon>Eukaryota</taxon>
        <taxon>Fungi</taxon>
        <taxon>Fungi incertae sedis</taxon>
        <taxon>Mucoromycota</taxon>
        <taxon>Mucoromycotina</taxon>
        <taxon>Mucoromycetes</taxon>
        <taxon>Mucorales</taxon>
        <taxon>Lichtheimiaceae</taxon>
        <taxon>Circinella</taxon>
    </lineage>
</organism>
<name>A0A8H7VEM7_9FUNG</name>
<dbReference type="Proteomes" id="UP000646827">
    <property type="component" value="Unassembled WGS sequence"/>
</dbReference>
<protein>
    <recommendedName>
        <fullName evidence="6">[Histone H3]-trimethyl-L-lysine(9) demethylase</fullName>
    </recommendedName>
</protein>
<feature type="compositionally biased region" description="Low complexity" evidence="1">
    <location>
        <begin position="456"/>
        <end position="478"/>
    </location>
</feature>
<evidence type="ECO:0008006" key="6">
    <source>
        <dbReference type="Google" id="ProtNLM"/>
    </source>
</evidence>
<keyword evidence="5" id="KW-1185">Reference proteome</keyword>
<dbReference type="InterPro" id="IPR003349">
    <property type="entry name" value="JmjN"/>
</dbReference>